<name>A0A3A5M4T4_9MICC</name>
<dbReference type="Proteomes" id="UP000272560">
    <property type="component" value="Unassembled WGS sequence"/>
</dbReference>
<organism evidence="1 2">
    <name type="scientific">Arthrobacter cheniae</name>
    <dbReference type="NCBI Taxonomy" id="1258888"/>
    <lineage>
        <taxon>Bacteria</taxon>
        <taxon>Bacillati</taxon>
        <taxon>Actinomycetota</taxon>
        <taxon>Actinomycetes</taxon>
        <taxon>Micrococcales</taxon>
        <taxon>Micrococcaceae</taxon>
        <taxon>Arthrobacter</taxon>
    </lineage>
</organism>
<sequence length="256" mass="27959">MQDIELSVSTVELVAASALQADRPVRVLQYVLEPFGVPLSSMTTGGLWRLTGTAIDDIGTRQFHAVLKVIHTPLRWAGIDAVPVEMRGFVVAHVPWRTEADVYRSDLAKYLPAGLRLPDIYLIEDLDEDSAAIWMEDVQPESAGGWDNDCYTRVAYLLGCLAGAPEAPMGAERDIADFVVGPGEHVFIPMLRSGILHSHPAFDHAIDHHLEQDMLLFLDHIPLLLTEAAALPRTRAHGDACPQNMLRAGGGTVAID</sequence>
<protein>
    <recommendedName>
        <fullName evidence="3">Aminoglycoside phosphotransferase domain-containing protein</fullName>
    </recommendedName>
</protein>
<gene>
    <name evidence="1" type="ORF">D6T63_13735</name>
</gene>
<comment type="caution">
    <text evidence="1">The sequence shown here is derived from an EMBL/GenBank/DDBJ whole genome shotgun (WGS) entry which is preliminary data.</text>
</comment>
<dbReference type="SUPFAM" id="SSF56112">
    <property type="entry name" value="Protein kinase-like (PK-like)"/>
    <property type="match status" value="1"/>
</dbReference>
<dbReference type="InterPro" id="IPR011009">
    <property type="entry name" value="Kinase-like_dom_sf"/>
</dbReference>
<evidence type="ECO:0008006" key="3">
    <source>
        <dbReference type="Google" id="ProtNLM"/>
    </source>
</evidence>
<dbReference type="EMBL" id="QZVT01000007">
    <property type="protein sequence ID" value="RJT78008.1"/>
    <property type="molecule type" value="Genomic_DNA"/>
</dbReference>
<dbReference type="RefSeq" id="WP_120149622.1">
    <property type="nucleotide sequence ID" value="NZ_QZVT01000007.1"/>
</dbReference>
<evidence type="ECO:0000313" key="1">
    <source>
        <dbReference type="EMBL" id="RJT78008.1"/>
    </source>
</evidence>
<evidence type="ECO:0000313" key="2">
    <source>
        <dbReference type="Proteomes" id="UP000272560"/>
    </source>
</evidence>
<proteinExistence type="predicted"/>
<accession>A0A3A5M4T4</accession>
<dbReference type="OrthoDB" id="4577657at2"/>
<dbReference type="AlphaFoldDB" id="A0A3A5M4T4"/>
<keyword evidence="2" id="KW-1185">Reference proteome</keyword>
<reference evidence="1 2" key="1">
    <citation type="submission" date="2018-09" db="EMBL/GenBank/DDBJ databases">
        <title>Novel species of Arthrobacter.</title>
        <authorList>
            <person name="Liu Q."/>
            <person name="Xin Y.-H."/>
        </authorList>
    </citation>
    <scope>NUCLEOTIDE SEQUENCE [LARGE SCALE GENOMIC DNA]</scope>
    <source>
        <strain evidence="1 2">Hz2</strain>
    </source>
</reference>